<dbReference type="Gene3D" id="3.30.420.10">
    <property type="entry name" value="Ribonuclease H-like superfamily/Ribonuclease H"/>
    <property type="match status" value="1"/>
</dbReference>
<dbReference type="GO" id="GO:0003677">
    <property type="term" value="F:DNA binding"/>
    <property type="evidence" value="ECO:0007669"/>
    <property type="project" value="InterPro"/>
</dbReference>
<dbReference type="GO" id="GO:0045004">
    <property type="term" value="P:DNA replication proofreading"/>
    <property type="evidence" value="ECO:0007669"/>
    <property type="project" value="TreeGrafter"/>
</dbReference>
<protein>
    <submittedName>
        <fullName evidence="3">3'-5' exonuclease</fullName>
    </submittedName>
</protein>
<feature type="domain" description="Exonuclease" evidence="2">
    <location>
        <begin position="14"/>
        <end position="180"/>
    </location>
</feature>
<reference evidence="3 4" key="1">
    <citation type="journal article" date="2020" name="Int. J. Syst. Evol. Microbiol.">
        <title>Description of Erysipelothrix piscisicarius sp. nov., an emergent fish pathogen, and assessment of virulence using a tiger barb (Puntigrus tetrazona) infection model.</title>
        <authorList>
            <person name="Pomaranski E.K."/>
            <person name="Griffin M.J."/>
            <person name="Camus A.C."/>
            <person name="Armwood A.R."/>
            <person name="Shelley J."/>
            <person name="Waldbieser G.C."/>
            <person name="LaFrentz B.R."/>
            <person name="Garcia J.C."/>
            <person name="Yanong R."/>
            <person name="Soto E."/>
        </authorList>
    </citation>
    <scope>NUCLEOTIDE SEQUENCE [LARGE SCALE GENOMIC DNA]</scope>
    <source>
        <strain evidence="3 4">15TAL0474</strain>
    </source>
</reference>
<dbReference type="GO" id="GO:0005829">
    <property type="term" value="C:cytosol"/>
    <property type="evidence" value="ECO:0007669"/>
    <property type="project" value="TreeGrafter"/>
</dbReference>
<dbReference type="AlphaFoldDB" id="A0A3S5HK55"/>
<keyword evidence="4" id="KW-1185">Reference proteome</keyword>
<dbReference type="InterPro" id="IPR013520">
    <property type="entry name" value="Ribonucl_H"/>
</dbReference>
<dbReference type="GO" id="GO:0008408">
    <property type="term" value="F:3'-5' exonuclease activity"/>
    <property type="evidence" value="ECO:0007669"/>
    <property type="project" value="TreeGrafter"/>
</dbReference>
<gene>
    <name evidence="3" type="ORF">EEI45_02365</name>
</gene>
<keyword evidence="1 3" id="KW-0540">Nuclease</keyword>
<keyword evidence="1 3" id="KW-0378">Hydrolase</keyword>
<evidence type="ECO:0000256" key="1">
    <source>
        <dbReference type="ARBA" id="ARBA00022839"/>
    </source>
</evidence>
<organism evidence="3 4">
    <name type="scientific">Erysipelothrix piscisicarius</name>
    <dbReference type="NCBI Taxonomy" id="2485784"/>
    <lineage>
        <taxon>Bacteria</taxon>
        <taxon>Bacillati</taxon>
        <taxon>Bacillota</taxon>
        <taxon>Erysipelotrichia</taxon>
        <taxon>Erysipelotrichales</taxon>
        <taxon>Erysipelotrichaceae</taxon>
        <taxon>Erysipelothrix</taxon>
    </lineage>
</organism>
<dbReference type="GO" id="GO:0003887">
    <property type="term" value="F:DNA-directed DNA polymerase activity"/>
    <property type="evidence" value="ECO:0007669"/>
    <property type="project" value="InterPro"/>
</dbReference>
<keyword evidence="1 3" id="KW-0269">Exonuclease</keyword>
<dbReference type="Proteomes" id="UP000278804">
    <property type="component" value="Chromosome"/>
</dbReference>
<dbReference type="CDD" id="cd06127">
    <property type="entry name" value="DEDDh"/>
    <property type="match status" value="1"/>
</dbReference>
<sequence length="200" mass="23107">MRSVGENLLNFVPNFTVIDLETTGRSNKFEDVTELSAIKYRNYKQVDAFSTLVKPDNSILPFVVELTGITEEMVSDAPKINEVIEQFVEFIGTDVILGHNVMFDYGLVYDAYLDVVGKRMHNDYVDTLRVSRLLNKDSKNHKLETLCIYFNVERLVGHRGSEDCLQTAEVYIKMKDKYKRLRQIQKEQKPKVYPVEKGAE</sequence>
<dbReference type="SUPFAM" id="SSF53098">
    <property type="entry name" value="Ribonuclease H-like"/>
    <property type="match status" value="1"/>
</dbReference>
<dbReference type="KEGG" id="eri:EEI45_02365"/>
<dbReference type="SMART" id="SM00479">
    <property type="entry name" value="EXOIII"/>
    <property type="match status" value="1"/>
</dbReference>
<dbReference type="FunFam" id="3.30.420.10:FF:000045">
    <property type="entry name" value="3'-5' exonuclease DinG"/>
    <property type="match status" value="1"/>
</dbReference>
<dbReference type="Pfam" id="PF00929">
    <property type="entry name" value="RNase_T"/>
    <property type="match status" value="1"/>
</dbReference>
<dbReference type="PANTHER" id="PTHR30231">
    <property type="entry name" value="DNA POLYMERASE III SUBUNIT EPSILON"/>
    <property type="match status" value="1"/>
</dbReference>
<dbReference type="EMBL" id="CP034234">
    <property type="protein sequence ID" value="AZK43786.1"/>
    <property type="molecule type" value="Genomic_DNA"/>
</dbReference>
<name>A0A3S5HK55_9FIRM</name>
<proteinExistence type="predicted"/>
<dbReference type="NCBIfam" id="TIGR00573">
    <property type="entry name" value="dnaq"/>
    <property type="match status" value="1"/>
</dbReference>
<evidence type="ECO:0000313" key="3">
    <source>
        <dbReference type="EMBL" id="AZK43786.1"/>
    </source>
</evidence>
<dbReference type="InterPro" id="IPR012337">
    <property type="entry name" value="RNaseH-like_sf"/>
</dbReference>
<evidence type="ECO:0000313" key="4">
    <source>
        <dbReference type="Proteomes" id="UP000278804"/>
    </source>
</evidence>
<evidence type="ECO:0000259" key="2">
    <source>
        <dbReference type="SMART" id="SM00479"/>
    </source>
</evidence>
<dbReference type="InterPro" id="IPR006054">
    <property type="entry name" value="DnaQ"/>
</dbReference>
<dbReference type="RefSeq" id="WP_125164000.1">
    <property type="nucleotide sequence ID" value="NZ_CP034234.1"/>
</dbReference>
<dbReference type="InterPro" id="IPR036397">
    <property type="entry name" value="RNaseH_sf"/>
</dbReference>
<accession>A0A3S5HK55</accession>
<dbReference type="PANTHER" id="PTHR30231:SF41">
    <property type="entry name" value="DNA POLYMERASE III SUBUNIT EPSILON"/>
    <property type="match status" value="1"/>
</dbReference>